<gene>
    <name evidence="2" type="ORF">ACFODK_05435</name>
</gene>
<keyword evidence="1" id="KW-0812">Transmembrane</keyword>
<dbReference type="NCBIfam" id="NF011307">
    <property type="entry name" value="PRK14716.1-5"/>
    <property type="match status" value="1"/>
</dbReference>
<protein>
    <submittedName>
        <fullName evidence="2">Glycosyl transferase family protein</fullName>
    </submittedName>
</protein>
<comment type="caution">
    <text evidence="2">The sequence shown here is derived from an EMBL/GenBank/DDBJ whole genome shotgun (WGS) entry which is preliminary data.</text>
</comment>
<organism evidence="2 3">
    <name type="scientific">Alteraurantiacibacter lauratis</name>
    <dbReference type="NCBI Taxonomy" id="2054627"/>
    <lineage>
        <taxon>Bacteria</taxon>
        <taxon>Pseudomonadati</taxon>
        <taxon>Pseudomonadota</taxon>
        <taxon>Alphaproteobacteria</taxon>
        <taxon>Sphingomonadales</taxon>
        <taxon>Erythrobacteraceae</taxon>
        <taxon>Alteraurantiacibacter</taxon>
    </lineage>
</organism>
<dbReference type="EMBL" id="JBHRSU010000005">
    <property type="protein sequence ID" value="MFC3100332.1"/>
    <property type="molecule type" value="Genomic_DNA"/>
</dbReference>
<reference evidence="3" key="1">
    <citation type="journal article" date="2019" name="Int. J. Syst. Evol. Microbiol.">
        <title>The Global Catalogue of Microorganisms (GCM) 10K type strain sequencing project: providing services to taxonomists for standard genome sequencing and annotation.</title>
        <authorList>
            <consortium name="The Broad Institute Genomics Platform"/>
            <consortium name="The Broad Institute Genome Sequencing Center for Infectious Disease"/>
            <person name="Wu L."/>
            <person name="Ma J."/>
        </authorList>
    </citation>
    <scope>NUCLEOTIDE SEQUENCE [LARGE SCALE GENOMIC DNA]</scope>
    <source>
        <strain evidence="3">KCTC 52606</strain>
    </source>
</reference>
<keyword evidence="1" id="KW-1133">Transmembrane helix</keyword>
<keyword evidence="3" id="KW-1185">Reference proteome</keyword>
<dbReference type="Pfam" id="PF13641">
    <property type="entry name" value="Glyco_tranf_2_3"/>
    <property type="match status" value="1"/>
</dbReference>
<dbReference type="RefSeq" id="WP_336917592.1">
    <property type="nucleotide sequence ID" value="NZ_JBANRN010000002.1"/>
</dbReference>
<evidence type="ECO:0000313" key="3">
    <source>
        <dbReference type="Proteomes" id="UP001595378"/>
    </source>
</evidence>
<dbReference type="GO" id="GO:0016740">
    <property type="term" value="F:transferase activity"/>
    <property type="evidence" value="ECO:0007669"/>
    <property type="project" value="UniProtKB-KW"/>
</dbReference>
<feature type="transmembrane region" description="Helical" evidence="1">
    <location>
        <begin position="365"/>
        <end position="388"/>
    </location>
</feature>
<evidence type="ECO:0000313" key="2">
    <source>
        <dbReference type="EMBL" id="MFC3100332.1"/>
    </source>
</evidence>
<keyword evidence="2" id="KW-0808">Transferase</keyword>
<dbReference type="InterPro" id="IPR029044">
    <property type="entry name" value="Nucleotide-diphossugar_trans"/>
</dbReference>
<dbReference type="Proteomes" id="UP001595378">
    <property type="component" value="Unassembled WGS sequence"/>
</dbReference>
<proteinExistence type="predicted"/>
<keyword evidence="1" id="KW-0472">Membrane</keyword>
<dbReference type="Gene3D" id="3.90.550.10">
    <property type="entry name" value="Spore Coat Polysaccharide Biosynthesis Protein SpsA, Chain A"/>
    <property type="match status" value="1"/>
</dbReference>
<evidence type="ECO:0000256" key="1">
    <source>
        <dbReference type="SAM" id="Phobius"/>
    </source>
</evidence>
<sequence>MGDWTLLHWLTLMERELLLFAGVFFLIGALDELLVDGLFGWLKLSGRAKRLVVDREDLRCRHLAGTVAVFIPAWREDRVIGHTIAHALRAWPQAEYVIYVGIYRNDPATLEAAMRGAGTDRRVRLVVHDCDGPSTKADCLNRLYRALEVDEARRGQPARLILLHDAEDMVDAAELALIDRAVDHAEFVQIPVLPLPQPQSRWIGSHYCEEFAEAHGKTMVVRNWLGTCLPAAGVGCAIERGMLHRLAQQMGSADAGSPSPGPFSVESLTEDYEIGMRVHALGGRSRFLRVHGDDGSLIATRAFFPARLDQAVRQKARWVHGIALQGWDRLGWGTGSGSAAGSRPVAGMGRLLEGWMRLRDRRGPFAALVLACGYSFFALTALFLLLDFGGLSRPWQADPLLTFLVSANLAAFIWRAAWRFAFTAREHGWAEGVRAVLRIPVANVIAIMAGRRALADYWRQLRGGRLHWHKTLHDRHPAAALETAEIPLAPAHWHSGVMPGREFAA</sequence>
<name>A0ABV7EF25_9SPHN</name>
<feature type="transmembrane region" description="Helical" evidence="1">
    <location>
        <begin position="17"/>
        <end position="42"/>
    </location>
</feature>
<dbReference type="SUPFAM" id="SSF53448">
    <property type="entry name" value="Nucleotide-diphospho-sugar transferases"/>
    <property type="match status" value="1"/>
</dbReference>
<accession>A0ABV7EF25</accession>
<feature type="transmembrane region" description="Helical" evidence="1">
    <location>
        <begin position="400"/>
        <end position="418"/>
    </location>
</feature>